<proteinExistence type="predicted"/>
<accession>A0ABW1TLW0</accession>
<keyword evidence="2" id="KW-1185">Reference proteome</keyword>
<dbReference type="Proteomes" id="UP001596191">
    <property type="component" value="Unassembled WGS sequence"/>
</dbReference>
<protein>
    <submittedName>
        <fullName evidence="1">Uncharacterized protein</fullName>
    </submittedName>
</protein>
<evidence type="ECO:0000313" key="2">
    <source>
        <dbReference type="Proteomes" id="UP001596191"/>
    </source>
</evidence>
<name>A0ABW1TLW0_9LACO</name>
<evidence type="ECO:0000313" key="1">
    <source>
        <dbReference type="EMBL" id="MFC6274821.1"/>
    </source>
</evidence>
<organism evidence="1 2">
    <name type="scientific">Levilactobacillus tangyuanensis</name>
    <dbReference type="NCBI Taxonomy" id="2486021"/>
    <lineage>
        <taxon>Bacteria</taxon>
        <taxon>Bacillati</taxon>
        <taxon>Bacillota</taxon>
        <taxon>Bacilli</taxon>
        <taxon>Lactobacillales</taxon>
        <taxon>Lactobacillaceae</taxon>
        <taxon>Levilactobacillus</taxon>
    </lineage>
</organism>
<dbReference type="RefSeq" id="WP_125640751.1">
    <property type="nucleotide sequence ID" value="NZ_JBHSSJ010000004.1"/>
</dbReference>
<sequence length="59" mass="6806">MTKRLTTILLSTAIILNSLSLIITLHNRLTDHRTTNSPKKGFNNELTSWLNPFIFPIFH</sequence>
<comment type="caution">
    <text evidence="1">The sequence shown here is derived from an EMBL/GenBank/DDBJ whole genome shotgun (WGS) entry which is preliminary data.</text>
</comment>
<reference evidence="2" key="1">
    <citation type="journal article" date="2019" name="Int. J. Syst. Evol. Microbiol.">
        <title>The Global Catalogue of Microorganisms (GCM) 10K type strain sequencing project: providing services to taxonomists for standard genome sequencing and annotation.</title>
        <authorList>
            <consortium name="The Broad Institute Genomics Platform"/>
            <consortium name="The Broad Institute Genome Sequencing Center for Infectious Disease"/>
            <person name="Wu L."/>
            <person name="Ma J."/>
        </authorList>
    </citation>
    <scope>NUCLEOTIDE SEQUENCE [LARGE SCALE GENOMIC DNA]</scope>
    <source>
        <strain evidence="2">CCM 8907</strain>
    </source>
</reference>
<dbReference type="EMBL" id="JBHSSJ010000004">
    <property type="protein sequence ID" value="MFC6274821.1"/>
    <property type="molecule type" value="Genomic_DNA"/>
</dbReference>
<gene>
    <name evidence="1" type="ORF">ACFQET_04740</name>
</gene>